<dbReference type="Proteomes" id="UP000054166">
    <property type="component" value="Unassembled WGS sequence"/>
</dbReference>
<keyword evidence="4" id="KW-1185">Reference proteome</keyword>
<sequence>MSGDKKYIVIFKDSATKDDIERYADGVQQDGGGKVVHRYDTILKGFAATMSESHLSALQSNLQSSPIDYIEEDGVVTIQS</sequence>
<dbReference type="PANTHER" id="PTHR28288">
    <property type="entry name" value="PROTEASE B INHIBITOR 2"/>
    <property type="match status" value="1"/>
</dbReference>
<dbReference type="InterPro" id="IPR010259">
    <property type="entry name" value="S8pro/Inhibitor_I9"/>
</dbReference>
<dbReference type="Pfam" id="PF05922">
    <property type="entry name" value="Inhibitor_I9"/>
    <property type="match status" value="1"/>
</dbReference>
<proteinExistence type="inferred from homology"/>
<dbReference type="InParanoid" id="A0A0C3AY35"/>
<dbReference type="PANTHER" id="PTHR28288:SF2">
    <property type="entry name" value="PROTEASE B INHIBITOR 2"/>
    <property type="match status" value="1"/>
</dbReference>
<protein>
    <recommendedName>
        <fullName evidence="2">Inhibitor I9 domain-containing protein</fullName>
    </recommendedName>
</protein>
<dbReference type="EMBL" id="KN833013">
    <property type="protein sequence ID" value="KIM78928.1"/>
    <property type="molecule type" value="Genomic_DNA"/>
</dbReference>
<dbReference type="Gene3D" id="3.30.70.80">
    <property type="entry name" value="Peptidase S8 propeptide/proteinase inhibitor I9"/>
    <property type="match status" value="1"/>
</dbReference>
<evidence type="ECO:0000256" key="1">
    <source>
        <dbReference type="ARBA" id="ARBA00038069"/>
    </source>
</evidence>
<evidence type="ECO:0000313" key="4">
    <source>
        <dbReference type="Proteomes" id="UP000054166"/>
    </source>
</evidence>
<dbReference type="AlphaFoldDB" id="A0A0C3AY35"/>
<feature type="domain" description="Inhibitor I9" evidence="2">
    <location>
        <begin position="6"/>
        <end position="78"/>
    </location>
</feature>
<accession>A0A0C3AY35</accession>
<organism evidence="3 4">
    <name type="scientific">Piloderma croceum (strain F 1598)</name>
    <dbReference type="NCBI Taxonomy" id="765440"/>
    <lineage>
        <taxon>Eukaryota</taxon>
        <taxon>Fungi</taxon>
        <taxon>Dikarya</taxon>
        <taxon>Basidiomycota</taxon>
        <taxon>Agaricomycotina</taxon>
        <taxon>Agaricomycetes</taxon>
        <taxon>Agaricomycetidae</taxon>
        <taxon>Atheliales</taxon>
        <taxon>Atheliaceae</taxon>
        <taxon>Piloderma</taxon>
    </lineage>
</organism>
<evidence type="ECO:0000313" key="3">
    <source>
        <dbReference type="EMBL" id="KIM78928.1"/>
    </source>
</evidence>
<evidence type="ECO:0000259" key="2">
    <source>
        <dbReference type="Pfam" id="PF05922"/>
    </source>
</evidence>
<dbReference type="InterPro" id="IPR052471">
    <property type="entry name" value="PBI_I9"/>
</dbReference>
<reference evidence="3 4" key="1">
    <citation type="submission" date="2014-04" db="EMBL/GenBank/DDBJ databases">
        <authorList>
            <consortium name="DOE Joint Genome Institute"/>
            <person name="Kuo A."/>
            <person name="Tarkka M."/>
            <person name="Buscot F."/>
            <person name="Kohler A."/>
            <person name="Nagy L.G."/>
            <person name="Floudas D."/>
            <person name="Copeland A."/>
            <person name="Barry K.W."/>
            <person name="Cichocki N."/>
            <person name="Veneault-Fourrey C."/>
            <person name="LaButti K."/>
            <person name="Lindquist E.A."/>
            <person name="Lipzen A."/>
            <person name="Lundell T."/>
            <person name="Morin E."/>
            <person name="Murat C."/>
            <person name="Sun H."/>
            <person name="Tunlid A."/>
            <person name="Henrissat B."/>
            <person name="Grigoriev I.V."/>
            <person name="Hibbett D.S."/>
            <person name="Martin F."/>
            <person name="Nordberg H.P."/>
            <person name="Cantor M.N."/>
            <person name="Hua S.X."/>
        </authorList>
    </citation>
    <scope>NUCLEOTIDE SEQUENCE [LARGE SCALE GENOMIC DNA]</scope>
    <source>
        <strain evidence="3 4">F 1598</strain>
    </source>
</reference>
<name>A0A0C3AY35_PILCF</name>
<dbReference type="SUPFAM" id="SSF54897">
    <property type="entry name" value="Protease propeptides/inhibitors"/>
    <property type="match status" value="1"/>
</dbReference>
<gene>
    <name evidence="3" type="ORF">PILCRDRAFT_824052</name>
</gene>
<dbReference type="HOGENOM" id="CLU_156026_2_2_1"/>
<dbReference type="GO" id="GO:0004866">
    <property type="term" value="F:endopeptidase inhibitor activity"/>
    <property type="evidence" value="ECO:0007669"/>
    <property type="project" value="TreeGrafter"/>
</dbReference>
<dbReference type="STRING" id="765440.A0A0C3AY35"/>
<dbReference type="InterPro" id="IPR037045">
    <property type="entry name" value="S8pro/Inhibitor_I9_sf"/>
</dbReference>
<reference evidence="4" key="2">
    <citation type="submission" date="2015-01" db="EMBL/GenBank/DDBJ databases">
        <title>Evolutionary Origins and Diversification of the Mycorrhizal Mutualists.</title>
        <authorList>
            <consortium name="DOE Joint Genome Institute"/>
            <consortium name="Mycorrhizal Genomics Consortium"/>
            <person name="Kohler A."/>
            <person name="Kuo A."/>
            <person name="Nagy L.G."/>
            <person name="Floudas D."/>
            <person name="Copeland A."/>
            <person name="Barry K.W."/>
            <person name="Cichocki N."/>
            <person name="Veneault-Fourrey C."/>
            <person name="LaButti K."/>
            <person name="Lindquist E.A."/>
            <person name="Lipzen A."/>
            <person name="Lundell T."/>
            <person name="Morin E."/>
            <person name="Murat C."/>
            <person name="Riley R."/>
            <person name="Ohm R."/>
            <person name="Sun H."/>
            <person name="Tunlid A."/>
            <person name="Henrissat B."/>
            <person name="Grigoriev I.V."/>
            <person name="Hibbett D.S."/>
            <person name="Martin F."/>
        </authorList>
    </citation>
    <scope>NUCLEOTIDE SEQUENCE [LARGE SCALE GENOMIC DNA]</scope>
    <source>
        <strain evidence="4">F 1598</strain>
    </source>
</reference>
<comment type="similarity">
    <text evidence="1">Belongs to the protease inhibitor I9 family.</text>
</comment>
<dbReference type="GO" id="GO:0042144">
    <property type="term" value="P:vacuole fusion, non-autophagic"/>
    <property type="evidence" value="ECO:0007669"/>
    <property type="project" value="TreeGrafter"/>
</dbReference>
<dbReference type="OrthoDB" id="5518345at2759"/>